<feature type="transmembrane region" description="Helical" evidence="2">
    <location>
        <begin position="315"/>
        <end position="338"/>
    </location>
</feature>
<keyword evidence="2" id="KW-0472">Membrane</keyword>
<feature type="compositionally biased region" description="Acidic residues" evidence="1">
    <location>
        <begin position="214"/>
        <end position="224"/>
    </location>
</feature>
<name>A0A1A9ZZ56_GLOPL</name>
<proteinExistence type="predicted"/>
<feature type="compositionally biased region" description="Basic and acidic residues" evidence="1">
    <location>
        <begin position="186"/>
        <end position="195"/>
    </location>
</feature>
<feature type="region of interest" description="Disordered" evidence="1">
    <location>
        <begin position="186"/>
        <end position="224"/>
    </location>
</feature>
<dbReference type="VEuPathDB" id="VectorBase:GPAI029453"/>
<reference evidence="3" key="2">
    <citation type="submission" date="2020-05" db="UniProtKB">
        <authorList>
            <consortium name="EnsemblMetazoa"/>
        </authorList>
    </citation>
    <scope>IDENTIFICATION</scope>
    <source>
        <strain evidence="3">IAEA</strain>
    </source>
</reference>
<dbReference type="Proteomes" id="UP000092445">
    <property type="component" value="Unassembled WGS sequence"/>
</dbReference>
<dbReference type="PROSITE" id="PS51257">
    <property type="entry name" value="PROKAR_LIPOPROTEIN"/>
    <property type="match status" value="1"/>
</dbReference>
<evidence type="ECO:0000313" key="3">
    <source>
        <dbReference type="EnsemblMetazoa" id="GPAI029453-PA"/>
    </source>
</evidence>
<evidence type="ECO:0000313" key="4">
    <source>
        <dbReference type="Proteomes" id="UP000092445"/>
    </source>
</evidence>
<keyword evidence="4" id="KW-1185">Reference proteome</keyword>
<protein>
    <submittedName>
        <fullName evidence="3">Uncharacterized protein</fullName>
    </submittedName>
</protein>
<keyword evidence="2" id="KW-1133">Transmembrane helix</keyword>
<dbReference type="AlphaFoldDB" id="A0A1A9ZZ56"/>
<sequence length="468" mass="54075">MAGTFVKAFNFQALILLSAIFIACCVYSLDHVFNFDVKDILNEKLIPVRFLNEELLLLRNSDSILDLKDPDQYLNTQGCNTSDLISATKTMNYHRRMMNKYFLSTYLVQQIADAINEQLPNVRRVELLQRRLGSASNFSDAQATSDSNYFNGNYSNHRRLKDQGSSEYLSWLHKIKMLTDIQKQLQEKRTDKSKAESVSVPSNRRNLLTSNYESEADDEDYDDSEDGDITGYAFISEAFNSSHNPQHYPQHEPDGVRTDLYGRSISKAGYEQGYNDHVLLRERNSPNSLRFQQYEAPTNLGKSNTEIRLKDVADIALTTLAFLSFGMFILQVLMCITMTKDETNLSMMAMEGVDNGDLTNDGIEEIRRTRRSPLFESEQKMQILNNLARRVLMSIDAAIFVRKDHFSIICENNKLSVQQSNILRLWIPIWRYTSIVYTFTFTSFAIDRRKIIQSSLFFRFIKFLLKMS</sequence>
<accession>A0A1A9ZZ56</accession>
<dbReference type="EnsemblMetazoa" id="GPAI029453-RA">
    <property type="protein sequence ID" value="GPAI029453-PA"/>
    <property type="gene ID" value="GPAI029453"/>
</dbReference>
<reference evidence="4" key="1">
    <citation type="submission" date="2014-03" db="EMBL/GenBank/DDBJ databases">
        <authorList>
            <person name="Aksoy S."/>
            <person name="Warren W."/>
            <person name="Wilson R.K."/>
        </authorList>
    </citation>
    <scope>NUCLEOTIDE SEQUENCE [LARGE SCALE GENOMIC DNA]</scope>
    <source>
        <strain evidence="4">IAEA</strain>
    </source>
</reference>
<feature type="compositionally biased region" description="Polar residues" evidence="1">
    <location>
        <begin position="199"/>
        <end position="211"/>
    </location>
</feature>
<organism evidence="3 4">
    <name type="scientific">Glossina pallidipes</name>
    <name type="common">Tsetse fly</name>
    <dbReference type="NCBI Taxonomy" id="7398"/>
    <lineage>
        <taxon>Eukaryota</taxon>
        <taxon>Metazoa</taxon>
        <taxon>Ecdysozoa</taxon>
        <taxon>Arthropoda</taxon>
        <taxon>Hexapoda</taxon>
        <taxon>Insecta</taxon>
        <taxon>Pterygota</taxon>
        <taxon>Neoptera</taxon>
        <taxon>Endopterygota</taxon>
        <taxon>Diptera</taxon>
        <taxon>Brachycera</taxon>
        <taxon>Muscomorpha</taxon>
        <taxon>Hippoboscoidea</taxon>
        <taxon>Glossinidae</taxon>
        <taxon>Glossina</taxon>
    </lineage>
</organism>
<evidence type="ECO:0000256" key="1">
    <source>
        <dbReference type="SAM" id="MobiDB-lite"/>
    </source>
</evidence>
<evidence type="ECO:0000256" key="2">
    <source>
        <dbReference type="SAM" id="Phobius"/>
    </source>
</evidence>
<keyword evidence="2" id="KW-0812">Transmembrane</keyword>